<evidence type="ECO:0008006" key="3">
    <source>
        <dbReference type="Google" id="ProtNLM"/>
    </source>
</evidence>
<dbReference type="Proteomes" id="UP001156641">
    <property type="component" value="Unassembled WGS sequence"/>
</dbReference>
<dbReference type="RefSeq" id="WP_284259212.1">
    <property type="nucleotide sequence ID" value="NZ_BSOS01000088.1"/>
</dbReference>
<evidence type="ECO:0000313" key="2">
    <source>
        <dbReference type="Proteomes" id="UP001156641"/>
    </source>
</evidence>
<protein>
    <recommendedName>
        <fullName evidence="3">Integrase</fullName>
    </recommendedName>
</protein>
<sequence length="122" mass="14079">MDGKIRLEGGKVVLSLRGSSYEARVHVAPRQYIWRGLKTDQLEVAKRSALKLLYEVEFKQRNGLSIFNHGFSAVIDEYVALCQKQHDRATQKQKDQNYTSPAMLRQIKRVVKFWLSGRPAQC</sequence>
<keyword evidence="2" id="KW-1185">Reference proteome</keyword>
<accession>A0ABQ6A7E5</accession>
<proteinExistence type="predicted"/>
<dbReference type="EMBL" id="BSOS01000088">
    <property type="protein sequence ID" value="GLR68365.1"/>
    <property type="molecule type" value="Genomic_DNA"/>
</dbReference>
<organism evidence="1 2">
    <name type="scientific">Acidocella aquatica</name>
    <dbReference type="NCBI Taxonomy" id="1922313"/>
    <lineage>
        <taxon>Bacteria</taxon>
        <taxon>Pseudomonadati</taxon>
        <taxon>Pseudomonadota</taxon>
        <taxon>Alphaproteobacteria</taxon>
        <taxon>Acetobacterales</taxon>
        <taxon>Acidocellaceae</taxon>
        <taxon>Acidocella</taxon>
    </lineage>
</organism>
<evidence type="ECO:0000313" key="1">
    <source>
        <dbReference type="EMBL" id="GLR68365.1"/>
    </source>
</evidence>
<reference evidence="2" key="1">
    <citation type="journal article" date="2019" name="Int. J. Syst. Evol. Microbiol.">
        <title>The Global Catalogue of Microorganisms (GCM) 10K type strain sequencing project: providing services to taxonomists for standard genome sequencing and annotation.</title>
        <authorList>
            <consortium name="The Broad Institute Genomics Platform"/>
            <consortium name="The Broad Institute Genome Sequencing Center for Infectious Disease"/>
            <person name="Wu L."/>
            <person name="Ma J."/>
        </authorList>
    </citation>
    <scope>NUCLEOTIDE SEQUENCE [LARGE SCALE GENOMIC DNA]</scope>
    <source>
        <strain evidence="2">NBRC 112502</strain>
    </source>
</reference>
<name>A0ABQ6A7E5_9PROT</name>
<gene>
    <name evidence="1" type="ORF">GCM10010909_30460</name>
</gene>
<comment type="caution">
    <text evidence="1">The sequence shown here is derived from an EMBL/GenBank/DDBJ whole genome shotgun (WGS) entry which is preliminary data.</text>
</comment>